<comment type="similarity">
    <text evidence="2 10">Belongs to the acyl-CoA dehydrogenase family.</text>
</comment>
<sequence length="600" mass="64528">MPAYTAPIRDTKFVLEEIVKLERHGNLPGFADAGPDTVQAILEEGGKFVEGVLFPLNHSGDKEGCMRAEDGSVTTPKGFKDAYRQFVEGGWGTLGAPAEYGGQGLPHAVSMAFEEYMCAGNMAFAMYPGLTHGAIAAINVRGSDTQKQTYLPKMIEGTWTGTMNLTEPHCGTDLGLIRTKAKDKGDGSYAITGTKIFISAGEHDMAENIIHLVLAKREGAPDNVKGISLFVVPKVLVNTDGSLGERNGVSCGSIEEKMGIHGNATCVMNYDEATGYLVGEPERGLEAMFIMMNAARLGVGVQGLGQAEIAYQNAVSYALDRRQGRALTGAKDEEAKADPIIVHPDVRRMLMDARAFTEGARALTLWAALQIDLSHSAATEEEREAADDVVGLLTPVIKGYFTDKGFETAVNAQQVYGGHGYVQEWGMEQYVRDARIAQIYEGTNGIQAMDLVGRKLGRKGGKALMQFAALVNEEIETAKADEALQPLAEKLEKAGGELQAATMWLMQNGMANPNNAGAGAAPYMHMMGIVSLGLMWLKMARAAQSHLANGAAGDSFYEAKLVTARYYMDRFLPDVGALRRKLESGAETMMALPAESFART</sequence>
<dbReference type="GO" id="GO:0016627">
    <property type="term" value="F:oxidoreductase activity, acting on the CH-CH group of donors"/>
    <property type="evidence" value="ECO:0007669"/>
    <property type="project" value="InterPro"/>
</dbReference>
<dbReference type="SUPFAM" id="SSF56645">
    <property type="entry name" value="Acyl-CoA dehydrogenase NM domain-like"/>
    <property type="match status" value="1"/>
</dbReference>
<dbReference type="Pfam" id="PF02771">
    <property type="entry name" value="Acyl-CoA_dh_N"/>
    <property type="match status" value="1"/>
</dbReference>
<keyword evidence="4 10" id="KW-0274">FAD</keyword>
<dbReference type="Proteomes" id="UP000011717">
    <property type="component" value="Unassembled WGS sequence"/>
</dbReference>
<evidence type="ECO:0000256" key="10">
    <source>
        <dbReference type="RuleBase" id="RU362125"/>
    </source>
</evidence>
<keyword evidence="5 10" id="KW-0560">Oxidoreductase</keyword>
<evidence type="ECO:0000256" key="2">
    <source>
        <dbReference type="ARBA" id="ARBA00009347"/>
    </source>
</evidence>
<keyword evidence="16" id="KW-1185">Reference proteome</keyword>
<dbReference type="InterPro" id="IPR009075">
    <property type="entry name" value="AcylCo_DH/oxidase_C"/>
</dbReference>
<comment type="caution">
    <text evidence="15">The sequence shown here is derived from an EMBL/GenBank/DDBJ whole genome shotgun (WGS) entry which is preliminary data.</text>
</comment>
<dbReference type="InterPro" id="IPR037069">
    <property type="entry name" value="AcylCoA_DH/ox_N_sf"/>
</dbReference>
<evidence type="ECO:0000259" key="11">
    <source>
        <dbReference type="Pfam" id="PF00441"/>
    </source>
</evidence>
<evidence type="ECO:0000313" key="16">
    <source>
        <dbReference type="Proteomes" id="UP000011717"/>
    </source>
</evidence>
<feature type="domain" description="Acyl-CoA dehydrogenase/oxidase C-terminal" evidence="11">
    <location>
        <begin position="283"/>
        <end position="451"/>
    </location>
</feature>
<dbReference type="GO" id="GO:0050660">
    <property type="term" value="F:flavin adenine dinucleotide binding"/>
    <property type="evidence" value="ECO:0007669"/>
    <property type="project" value="InterPro"/>
</dbReference>
<evidence type="ECO:0000259" key="12">
    <source>
        <dbReference type="Pfam" id="PF02770"/>
    </source>
</evidence>
<feature type="domain" description="Acyl-CoA dehydrogenase/oxidase N-terminal" evidence="13">
    <location>
        <begin position="80"/>
        <end position="157"/>
    </location>
</feature>
<evidence type="ECO:0000259" key="13">
    <source>
        <dbReference type="Pfam" id="PF02771"/>
    </source>
</evidence>
<dbReference type="PANTHER" id="PTHR42803">
    <property type="entry name" value="ACYL-COA DEHYDROGENASE"/>
    <property type="match status" value="1"/>
</dbReference>
<dbReference type="InterPro" id="IPR009100">
    <property type="entry name" value="AcylCoA_DH/oxidase_NM_dom_sf"/>
</dbReference>
<dbReference type="EC" id="1.3.99.41" evidence="8"/>
<dbReference type="Gene3D" id="1.10.540.10">
    <property type="entry name" value="Acyl-CoA dehydrogenase/oxidase, N-terminal domain"/>
    <property type="match status" value="1"/>
</dbReference>
<evidence type="ECO:0000256" key="8">
    <source>
        <dbReference type="ARBA" id="ARBA00066694"/>
    </source>
</evidence>
<dbReference type="Pfam" id="PF12806">
    <property type="entry name" value="Acyl-CoA_dh_C"/>
    <property type="match status" value="1"/>
</dbReference>
<dbReference type="PATRIC" id="fig|1234595.3.peg.2057"/>
<dbReference type="Gene3D" id="1.20.140.10">
    <property type="entry name" value="Butyryl-CoA Dehydrogenase, subunit A, domain 3"/>
    <property type="match status" value="1"/>
</dbReference>
<evidence type="ECO:0000256" key="5">
    <source>
        <dbReference type="ARBA" id="ARBA00023002"/>
    </source>
</evidence>
<accession>M2T813</accession>
<dbReference type="InterPro" id="IPR036250">
    <property type="entry name" value="AcylCo_DH-like_C"/>
</dbReference>
<dbReference type="InterPro" id="IPR025878">
    <property type="entry name" value="Acyl-CoA_dh-like_C_dom"/>
</dbReference>
<dbReference type="InterPro" id="IPR013786">
    <property type="entry name" value="AcylCoA_DH/ox_N"/>
</dbReference>
<evidence type="ECO:0000256" key="7">
    <source>
        <dbReference type="ARBA" id="ARBA00058683"/>
    </source>
</evidence>
<reference evidence="15 16" key="1">
    <citation type="journal article" date="2013" name="Genome Announc.">
        <title>Draft Genome Sequence of Strain JLT2015T, Belonging to the Family Sphingomonadaceae of the Alphaproteobacteria.</title>
        <authorList>
            <person name="Tang K."/>
            <person name="Liu K."/>
            <person name="Li S."/>
            <person name="Jiao N."/>
        </authorList>
    </citation>
    <scope>NUCLEOTIDE SEQUENCE [LARGE SCALE GENOMIC DNA]</scope>
    <source>
        <strain evidence="15 16">JLT2015</strain>
    </source>
</reference>
<dbReference type="EMBL" id="AMRV01000006">
    <property type="protein sequence ID" value="EMD82669.1"/>
    <property type="molecule type" value="Genomic_DNA"/>
</dbReference>
<dbReference type="Pfam" id="PF02770">
    <property type="entry name" value="Acyl-CoA_dh_M"/>
    <property type="match status" value="1"/>
</dbReference>
<keyword evidence="3 10" id="KW-0285">Flavoprotein</keyword>
<feature type="domain" description="Acyl-CoA oxidase/dehydrogenase middle" evidence="12">
    <location>
        <begin position="163"/>
        <end position="271"/>
    </location>
</feature>
<dbReference type="InterPro" id="IPR006091">
    <property type="entry name" value="Acyl-CoA_Oxase/DH_mid-dom"/>
</dbReference>
<evidence type="ECO:0000256" key="4">
    <source>
        <dbReference type="ARBA" id="ARBA00022827"/>
    </source>
</evidence>
<organism evidence="15 16">
    <name type="scientific">Pacificimonas flava</name>
    <dbReference type="NCBI Taxonomy" id="1234595"/>
    <lineage>
        <taxon>Bacteria</taxon>
        <taxon>Pseudomonadati</taxon>
        <taxon>Pseudomonadota</taxon>
        <taxon>Alphaproteobacteria</taxon>
        <taxon>Sphingomonadales</taxon>
        <taxon>Sphingosinicellaceae</taxon>
        <taxon>Pacificimonas</taxon>
    </lineage>
</organism>
<evidence type="ECO:0000256" key="3">
    <source>
        <dbReference type="ARBA" id="ARBA00022630"/>
    </source>
</evidence>
<dbReference type="Pfam" id="PF00441">
    <property type="entry name" value="Acyl-CoA_dh_1"/>
    <property type="match status" value="1"/>
</dbReference>
<comment type="cofactor">
    <cofactor evidence="1 10">
        <name>FAD</name>
        <dbReference type="ChEBI" id="CHEBI:57692"/>
    </cofactor>
</comment>
<evidence type="ECO:0000256" key="9">
    <source>
        <dbReference type="ARBA" id="ARBA00069043"/>
    </source>
</evidence>
<dbReference type="PANTHER" id="PTHR42803:SF1">
    <property type="entry name" value="BROAD-SPECIFICITY LINEAR ACYL-COA DEHYDROGENASE FADE5"/>
    <property type="match status" value="1"/>
</dbReference>
<evidence type="ECO:0000256" key="1">
    <source>
        <dbReference type="ARBA" id="ARBA00001974"/>
    </source>
</evidence>
<dbReference type="AlphaFoldDB" id="M2T813"/>
<comment type="catalytic activity">
    <reaction evidence="6">
        <text>3-(methylsulfanyl)propanoyl-CoA + oxidized [electron-transfer flavoprotein] + H(+) = 3-(methylsulfanyl)acryloyl-CoA + reduced [electron-transfer flavoprotein]</text>
        <dbReference type="Rhea" id="RHEA:52612"/>
        <dbReference type="Rhea" id="RHEA-COMP:10685"/>
        <dbReference type="Rhea" id="RHEA-COMP:10686"/>
        <dbReference type="ChEBI" id="CHEBI:15378"/>
        <dbReference type="ChEBI" id="CHEBI:57692"/>
        <dbReference type="ChEBI" id="CHEBI:58307"/>
        <dbReference type="ChEBI" id="CHEBI:82815"/>
        <dbReference type="ChEBI" id="CHEBI:84994"/>
        <dbReference type="EC" id="1.3.99.41"/>
    </reaction>
    <physiologicalReaction direction="left-to-right" evidence="6">
        <dbReference type="Rhea" id="RHEA:52613"/>
    </physiologicalReaction>
</comment>
<dbReference type="InterPro" id="IPR046373">
    <property type="entry name" value="Acyl-CoA_Oxase/DH_mid-dom_sf"/>
</dbReference>
<dbReference type="OrthoDB" id="9807883at2"/>
<dbReference type="RefSeq" id="WP_008602547.1">
    <property type="nucleotide sequence ID" value="NZ_AMRV01000006.1"/>
</dbReference>
<comment type="function">
    <text evidence="7">Involved in the assimilation of dimethylsulphoniopropionate (DMSP), an important compound in the fixation of carbon in marine phytoplankton, by mediating the conversion of 3-(methylthio)propanoyl-CoA (MMPA-CoA) to 3-(methylthio)acryloyl-CoA (MTA-CoA).</text>
</comment>
<evidence type="ECO:0000259" key="14">
    <source>
        <dbReference type="Pfam" id="PF12806"/>
    </source>
</evidence>
<name>M2T813_9SPHN</name>
<dbReference type="FunFam" id="2.40.110.10:FF:000031">
    <property type="entry name" value="Acyl-CoA dehydrogenase, putative"/>
    <property type="match status" value="1"/>
</dbReference>
<evidence type="ECO:0000256" key="6">
    <source>
        <dbReference type="ARBA" id="ARBA00051388"/>
    </source>
</evidence>
<dbReference type="SUPFAM" id="SSF47203">
    <property type="entry name" value="Acyl-CoA dehydrogenase C-terminal domain-like"/>
    <property type="match status" value="1"/>
</dbReference>
<feature type="domain" description="Acetyl-CoA dehydrogenase-like C-terminal" evidence="14">
    <location>
        <begin position="472"/>
        <end position="593"/>
    </location>
</feature>
<proteinExistence type="inferred from homology"/>
<evidence type="ECO:0000313" key="15">
    <source>
        <dbReference type="EMBL" id="EMD82669.1"/>
    </source>
</evidence>
<gene>
    <name evidence="15" type="ORF">C725_2056</name>
</gene>
<dbReference type="Gene3D" id="2.40.110.10">
    <property type="entry name" value="Butyryl-CoA Dehydrogenase, subunit A, domain 2"/>
    <property type="match status" value="1"/>
</dbReference>
<protein>
    <recommendedName>
        <fullName evidence="9">3-methylmercaptopropionyl-CoA dehydrogenase</fullName>
        <ecNumber evidence="8">1.3.99.41</ecNumber>
    </recommendedName>
</protein>
<dbReference type="InterPro" id="IPR052166">
    <property type="entry name" value="Diverse_Acyl-CoA_DH"/>
</dbReference>